<feature type="signal peptide" evidence="1">
    <location>
        <begin position="1"/>
        <end position="19"/>
    </location>
</feature>
<evidence type="ECO:0000313" key="4">
    <source>
        <dbReference type="Proteomes" id="UP000199441"/>
    </source>
</evidence>
<accession>A0A1H2QVN4</accession>
<evidence type="ECO:0000313" key="3">
    <source>
        <dbReference type="EMBL" id="SDW10509.1"/>
    </source>
</evidence>
<dbReference type="Proteomes" id="UP000199441">
    <property type="component" value="Unassembled WGS sequence"/>
</dbReference>
<name>A0A1H2QVN4_9RHOB</name>
<gene>
    <name evidence="3" type="ORF">SAMN04488001_0293</name>
</gene>
<dbReference type="AlphaFoldDB" id="A0A1H2QVN4"/>
<dbReference type="STRING" id="670155.SAMN04488001_0293"/>
<dbReference type="Pfam" id="PF06904">
    <property type="entry name" value="Extensin-like_C"/>
    <property type="match status" value="1"/>
</dbReference>
<organism evidence="3 4">
    <name type="scientific">Litoreibacter albidus</name>
    <dbReference type="NCBI Taxonomy" id="670155"/>
    <lineage>
        <taxon>Bacteria</taxon>
        <taxon>Pseudomonadati</taxon>
        <taxon>Pseudomonadota</taxon>
        <taxon>Alphaproteobacteria</taxon>
        <taxon>Rhodobacterales</taxon>
        <taxon>Roseobacteraceae</taxon>
        <taxon>Litoreibacter</taxon>
    </lineage>
</organism>
<keyword evidence="1" id="KW-0732">Signal</keyword>
<dbReference type="EMBL" id="FNOI01000001">
    <property type="protein sequence ID" value="SDW10509.1"/>
    <property type="molecule type" value="Genomic_DNA"/>
</dbReference>
<evidence type="ECO:0000259" key="2">
    <source>
        <dbReference type="Pfam" id="PF06904"/>
    </source>
</evidence>
<dbReference type="RefSeq" id="WP_089943329.1">
    <property type="nucleotide sequence ID" value="NZ_FNOI01000001.1"/>
</dbReference>
<feature type="domain" description="Extensin-like C-terminal" evidence="2">
    <location>
        <begin position="131"/>
        <end position="284"/>
    </location>
</feature>
<keyword evidence="4" id="KW-1185">Reference proteome</keyword>
<dbReference type="InterPro" id="IPR009683">
    <property type="entry name" value="Extensin-like_C"/>
</dbReference>
<feature type="chain" id="PRO_5011484719" evidence="1">
    <location>
        <begin position="20"/>
        <end position="284"/>
    </location>
</feature>
<sequence length="284" mass="30060">MKRLAVACFLLAASAEANTATSQRPMPRTAIATAPARAVIVEVSDSQLAPRRSVRPVGRRGGATAAATTRTGARSNTFGQQLKQAFQKKPKPARAATVAPKASKRIAKGLQGSVCGDPSIRGEKISRIPAKMNGCGLSNGVKVTAVSGVALTQHAKIDCNTAKALKTWVDNGVKPSVGRRGGGVKSLRVVAHYACRTRNNKKGAKVSEHGRGRALDIAAINLKDGSSMTVLKGWRSAKNGPVLKKMHKAACGPFGTVLGPNANRYHQDHFHFDTARYRSGTYCR</sequence>
<reference evidence="4" key="1">
    <citation type="submission" date="2016-10" db="EMBL/GenBank/DDBJ databases">
        <authorList>
            <person name="Varghese N."/>
            <person name="Submissions S."/>
        </authorList>
    </citation>
    <scope>NUCLEOTIDE SEQUENCE [LARGE SCALE GENOMIC DNA]</scope>
    <source>
        <strain evidence="4">DSM 26922</strain>
    </source>
</reference>
<protein>
    <submittedName>
        <fullName evidence="3">Uncharacterized conserved protein</fullName>
    </submittedName>
</protein>
<dbReference type="OrthoDB" id="9809788at2"/>
<evidence type="ECO:0000256" key="1">
    <source>
        <dbReference type="SAM" id="SignalP"/>
    </source>
</evidence>
<proteinExistence type="predicted"/>